<keyword evidence="6" id="KW-0274">FAD</keyword>
<dbReference type="SUPFAM" id="SSF52343">
    <property type="entry name" value="Ferredoxin reductase-like, C-terminal NADP-linked domain"/>
    <property type="match status" value="1"/>
</dbReference>
<dbReference type="CDD" id="cd06218">
    <property type="entry name" value="DHOD_e_trans"/>
    <property type="match status" value="1"/>
</dbReference>
<keyword evidence="9 11" id="KW-0411">Iron-sulfur</keyword>
<dbReference type="Gene3D" id="2.10.240.10">
    <property type="entry name" value="Dihydroorotate dehydrogenase, electron transfer subunit"/>
    <property type="match status" value="1"/>
</dbReference>
<protein>
    <submittedName>
        <fullName evidence="13">Dihydroorotate dehydrogenase B (NAD(+)), electron transfer subunit</fullName>
    </submittedName>
</protein>
<dbReference type="RefSeq" id="WP_146562277.1">
    <property type="nucleotide sequence ID" value="NZ_SIHJ01000001.1"/>
</dbReference>
<comment type="similarity">
    <text evidence="1">Belongs to the PyrK family.</text>
</comment>
<dbReference type="AlphaFoldDB" id="A0A5C5VB35"/>
<keyword evidence="14" id="KW-1185">Reference proteome</keyword>
<evidence type="ECO:0000256" key="5">
    <source>
        <dbReference type="ARBA" id="ARBA00022723"/>
    </source>
</evidence>
<feature type="domain" description="FAD-binding FR-type" evidence="12">
    <location>
        <begin position="26"/>
        <end position="130"/>
    </location>
</feature>
<comment type="cofactor">
    <cofactor evidence="10">
        <name>[2Fe-2S] cluster</name>
        <dbReference type="ChEBI" id="CHEBI:190135"/>
    </cofactor>
</comment>
<keyword evidence="5 11" id="KW-0479">Metal-binding</keyword>
<dbReference type="SUPFAM" id="SSF63380">
    <property type="entry name" value="Riboflavin synthase domain-like"/>
    <property type="match status" value="1"/>
</dbReference>
<dbReference type="Gene3D" id="3.40.50.80">
    <property type="entry name" value="Nucleotide-binding domain of ferredoxin-NADP reductase (FNR) module"/>
    <property type="match status" value="1"/>
</dbReference>
<evidence type="ECO:0000256" key="2">
    <source>
        <dbReference type="ARBA" id="ARBA00022448"/>
    </source>
</evidence>
<dbReference type="InterPro" id="IPR017938">
    <property type="entry name" value="Riboflavin_synthase-like_b-brl"/>
</dbReference>
<evidence type="ECO:0000256" key="6">
    <source>
        <dbReference type="ARBA" id="ARBA00022827"/>
    </source>
</evidence>
<evidence type="ECO:0000256" key="11">
    <source>
        <dbReference type="PIRSR" id="PIRSR006816-2"/>
    </source>
</evidence>
<dbReference type="GO" id="GO:0046872">
    <property type="term" value="F:metal ion binding"/>
    <property type="evidence" value="ECO:0007669"/>
    <property type="project" value="UniProtKB-KW"/>
</dbReference>
<organism evidence="13 14">
    <name type="scientific">Posidoniimonas corsicana</name>
    <dbReference type="NCBI Taxonomy" id="1938618"/>
    <lineage>
        <taxon>Bacteria</taxon>
        <taxon>Pseudomonadati</taxon>
        <taxon>Planctomycetota</taxon>
        <taxon>Planctomycetia</taxon>
        <taxon>Pirellulales</taxon>
        <taxon>Lacipirellulaceae</taxon>
        <taxon>Posidoniimonas</taxon>
    </lineage>
</organism>
<dbReference type="InterPro" id="IPR050353">
    <property type="entry name" value="PyrK_electron_transfer"/>
</dbReference>
<dbReference type="GO" id="GO:0016491">
    <property type="term" value="F:oxidoreductase activity"/>
    <property type="evidence" value="ECO:0007669"/>
    <property type="project" value="InterPro"/>
</dbReference>
<dbReference type="Pfam" id="PF10418">
    <property type="entry name" value="DHODB_Fe-S_bind"/>
    <property type="match status" value="1"/>
</dbReference>
<evidence type="ECO:0000256" key="4">
    <source>
        <dbReference type="ARBA" id="ARBA00022714"/>
    </source>
</evidence>
<dbReference type="GO" id="GO:0051537">
    <property type="term" value="F:2 iron, 2 sulfur cluster binding"/>
    <property type="evidence" value="ECO:0007669"/>
    <property type="project" value="UniProtKB-KW"/>
</dbReference>
<dbReference type="InterPro" id="IPR037117">
    <property type="entry name" value="Dihydroorotate_DH_ele_sf"/>
</dbReference>
<reference evidence="13 14" key="1">
    <citation type="submission" date="2019-02" db="EMBL/GenBank/DDBJ databases">
        <title>Deep-cultivation of Planctomycetes and their phenomic and genomic characterization uncovers novel biology.</title>
        <authorList>
            <person name="Wiegand S."/>
            <person name="Jogler M."/>
            <person name="Boedeker C."/>
            <person name="Pinto D."/>
            <person name="Vollmers J."/>
            <person name="Rivas-Marin E."/>
            <person name="Kohn T."/>
            <person name="Peeters S.H."/>
            <person name="Heuer A."/>
            <person name="Rast P."/>
            <person name="Oberbeckmann S."/>
            <person name="Bunk B."/>
            <person name="Jeske O."/>
            <person name="Meyerdierks A."/>
            <person name="Storesund J.E."/>
            <person name="Kallscheuer N."/>
            <person name="Luecker S."/>
            <person name="Lage O.M."/>
            <person name="Pohl T."/>
            <person name="Merkel B.J."/>
            <person name="Hornburger P."/>
            <person name="Mueller R.-W."/>
            <person name="Bruemmer F."/>
            <person name="Labrenz M."/>
            <person name="Spormann A.M."/>
            <person name="Op Den Camp H."/>
            <person name="Overmann J."/>
            <person name="Amann R."/>
            <person name="Jetten M.S.M."/>
            <person name="Mascher T."/>
            <person name="Medema M.H."/>
            <person name="Devos D.P."/>
            <person name="Kaster A.-K."/>
            <person name="Ovreas L."/>
            <person name="Rohde M."/>
            <person name="Galperin M.Y."/>
            <person name="Jogler C."/>
        </authorList>
    </citation>
    <scope>NUCLEOTIDE SEQUENCE [LARGE SCALE GENOMIC DNA]</scope>
    <source>
        <strain evidence="13 14">KOR34</strain>
    </source>
</reference>
<dbReference type="PANTHER" id="PTHR43513:SF3">
    <property type="entry name" value="DIHYDROOROTATE DEHYDROGENASE B (NAD(+)), ELECTRON TRANSFER SUBUNIT-RELATED"/>
    <property type="match status" value="1"/>
</dbReference>
<feature type="binding site" evidence="11">
    <location>
        <position position="290"/>
    </location>
    <ligand>
        <name>[2Fe-2S] cluster</name>
        <dbReference type="ChEBI" id="CHEBI:190135"/>
    </ligand>
</feature>
<dbReference type="OrthoDB" id="9789468at2"/>
<dbReference type="Pfam" id="PF00970">
    <property type="entry name" value="FAD_binding_6"/>
    <property type="match status" value="1"/>
</dbReference>
<evidence type="ECO:0000313" key="14">
    <source>
        <dbReference type="Proteomes" id="UP000316714"/>
    </source>
</evidence>
<dbReference type="Gene3D" id="2.40.30.10">
    <property type="entry name" value="Translation factors"/>
    <property type="match status" value="1"/>
</dbReference>
<dbReference type="InterPro" id="IPR019480">
    <property type="entry name" value="Dihydroorotate_DH_Fe-S-bd"/>
</dbReference>
<dbReference type="InterPro" id="IPR017927">
    <property type="entry name" value="FAD-bd_FR_type"/>
</dbReference>
<dbReference type="InterPro" id="IPR039261">
    <property type="entry name" value="FNR_nucleotide-bd"/>
</dbReference>
<keyword evidence="3" id="KW-0285">Flavoprotein</keyword>
<keyword evidence="4 11" id="KW-0001">2Fe-2S</keyword>
<gene>
    <name evidence="13" type="primary">pyrK</name>
    <name evidence="13" type="ORF">KOR34_07310</name>
</gene>
<accession>A0A5C5VB35</accession>
<dbReference type="Proteomes" id="UP000316714">
    <property type="component" value="Unassembled WGS sequence"/>
</dbReference>
<feature type="binding site" evidence="11">
    <location>
        <position position="270"/>
    </location>
    <ligand>
        <name>[2Fe-2S] cluster</name>
        <dbReference type="ChEBI" id="CHEBI:190135"/>
    </ligand>
</feature>
<evidence type="ECO:0000256" key="8">
    <source>
        <dbReference type="ARBA" id="ARBA00023004"/>
    </source>
</evidence>
<dbReference type="InterPro" id="IPR012165">
    <property type="entry name" value="Cyt_c3_hydrogenase_gsu"/>
</dbReference>
<evidence type="ECO:0000256" key="7">
    <source>
        <dbReference type="ARBA" id="ARBA00022982"/>
    </source>
</evidence>
<dbReference type="PROSITE" id="PS51384">
    <property type="entry name" value="FAD_FR"/>
    <property type="match status" value="1"/>
</dbReference>
<sequence length="303" mass="31980">MSGTTEPSGCDGGHATLHAAYYADQACFAPATVLENEQLARGTYRMRVNAAAIAERIVPGQFVMVRVAGQADPMLGRAFALYDVVRDDAGQAVALDFVYVVHGKLTTALAACAAGRTVELWGPLGNGFDPIQCDRRILVAGGIGYTPFLAAGKESLGAARYGAPLRDGGQAAEVVMCYGVRTADLLAGEPAFRGAGFDLRVASDDGSVGHHGLVTDLLEAALDESADRRVQVDCCGPEPMMEAVAKLCLQRGTPCRVSLETPMACGIGICFSCVAKVRQPEGDWDYKRTCVEGPVFDAAKIEW</sequence>
<evidence type="ECO:0000256" key="1">
    <source>
        <dbReference type="ARBA" id="ARBA00006422"/>
    </source>
</evidence>
<name>A0A5C5VB35_9BACT</name>
<comment type="cofactor">
    <cofactor evidence="11">
        <name>[2Fe-2S] cluster</name>
        <dbReference type="ChEBI" id="CHEBI:190135"/>
    </cofactor>
    <text evidence="11">Binds 1 [2Fe-2S] cluster per subunit.</text>
</comment>
<feature type="binding site" evidence="11">
    <location>
        <position position="273"/>
    </location>
    <ligand>
        <name>[2Fe-2S] cluster</name>
        <dbReference type="ChEBI" id="CHEBI:190135"/>
    </ligand>
</feature>
<evidence type="ECO:0000313" key="13">
    <source>
        <dbReference type="EMBL" id="TWT35836.1"/>
    </source>
</evidence>
<evidence type="ECO:0000256" key="10">
    <source>
        <dbReference type="ARBA" id="ARBA00034078"/>
    </source>
</evidence>
<dbReference type="PANTHER" id="PTHR43513">
    <property type="entry name" value="DIHYDROOROTATE DEHYDROGENASE B (NAD(+)), ELECTRON TRANSFER SUBUNIT"/>
    <property type="match status" value="1"/>
</dbReference>
<evidence type="ECO:0000256" key="3">
    <source>
        <dbReference type="ARBA" id="ARBA00022630"/>
    </source>
</evidence>
<dbReference type="GO" id="GO:0006221">
    <property type="term" value="P:pyrimidine nucleotide biosynthetic process"/>
    <property type="evidence" value="ECO:0007669"/>
    <property type="project" value="InterPro"/>
</dbReference>
<comment type="caution">
    <text evidence="13">The sequence shown here is derived from an EMBL/GenBank/DDBJ whole genome shotgun (WGS) entry which is preliminary data.</text>
</comment>
<dbReference type="GO" id="GO:0050660">
    <property type="term" value="F:flavin adenine dinucleotide binding"/>
    <property type="evidence" value="ECO:0007669"/>
    <property type="project" value="InterPro"/>
</dbReference>
<keyword evidence="7" id="KW-0249">Electron transport</keyword>
<feature type="binding site" evidence="11">
    <location>
        <position position="265"/>
    </location>
    <ligand>
        <name>[2Fe-2S] cluster</name>
        <dbReference type="ChEBI" id="CHEBI:190135"/>
    </ligand>
</feature>
<dbReference type="EMBL" id="SIHJ01000001">
    <property type="protein sequence ID" value="TWT35836.1"/>
    <property type="molecule type" value="Genomic_DNA"/>
</dbReference>
<dbReference type="InterPro" id="IPR008333">
    <property type="entry name" value="Cbr1-like_FAD-bd_dom"/>
</dbReference>
<keyword evidence="8 11" id="KW-0408">Iron</keyword>
<evidence type="ECO:0000256" key="9">
    <source>
        <dbReference type="ARBA" id="ARBA00023014"/>
    </source>
</evidence>
<proteinExistence type="inferred from homology"/>
<dbReference type="PIRSF" id="PIRSF006816">
    <property type="entry name" value="Cyc3_hyd_g"/>
    <property type="match status" value="1"/>
</dbReference>
<keyword evidence="2" id="KW-0813">Transport</keyword>
<evidence type="ECO:0000259" key="12">
    <source>
        <dbReference type="PROSITE" id="PS51384"/>
    </source>
</evidence>